<evidence type="ECO:0000259" key="6">
    <source>
        <dbReference type="Pfam" id="PF03275"/>
    </source>
</evidence>
<feature type="domain" description="UDP-galactopyranose mutase C-terminal" evidence="6">
    <location>
        <begin position="148"/>
        <end position="343"/>
    </location>
</feature>
<dbReference type="PANTHER" id="PTHR21197:SF0">
    <property type="entry name" value="UDP-GALACTOPYRANOSE MUTASE"/>
    <property type="match status" value="1"/>
</dbReference>
<protein>
    <submittedName>
        <fullName evidence="7">UDP-galactopyranose mutase</fullName>
        <ecNumber evidence="7">5.4.99.9</ecNumber>
    </submittedName>
</protein>
<comment type="caution">
    <text evidence="7">The sequence shown here is derived from an EMBL/GenBank/DDBJ whole genome shotgun (WGS) entry which is preliminary data.</text>
</comment>
<evidence type="ECO:0000256" key="1">
    <source>
        <dbReference type="ARBA" id="ARBA00001974"/>
    </source>
</evidence>
<keyword evidence="3" id="KW-0285">Flavoprotein</keyword>
<evidence type="ECO:0000313" key="7">
    <source>
        <dbReference type="EMBL" id="MCB7386503.1"/>
    </source>
</evidence>
<evidence type="ECO:0000313" key="8">
    <source>
        <dbReference type="Proteomes" id="UP001299546"/>
    </source>
</evidence>
<dbReference type="RefSeq" id="WP_066736813.1">
    <property type="nucleotide sequence ID" value="NZ_JAJCIQ010000002.1"/>
</dbReference>
<accession>A0ABS8DDL5</accession>
<dbReference type="Pfam" id="PF13450">
    <property type="entry name" value="NAD_binding_8"/>
    <property type="match status" value="1"/>
</dbReference>
<organism evidence="7 8">
    <name type="scientific">Bariatricus massiliensis</name>
    <dbReference type="NCBI Taxonomy" id="1745713"/>
    <lineage>
        <taxon>Bacteria</taxon>
        <taxon>Bacillati</taxon>
        <taxon>Bacillota</taxon>
        <taxon>Clostridia</taxon>
        <taxon>Lachnospirales</taxon>
        <taxon>Lachnospiraceae</taxon>
        <taxon>Bariatricus</taxon>
    </lineage>
</organism>
<keyword evidence="5 7" id="KW-0413">Isomerase</keyword>
<sequence>MYFDYVIVGAGIAGAVMARRLAEEKDASILIVDKNSFVGGFCFDYRNQDGIIIHKYGPHIFRTDNEKVWSFLSRFTDWYDYQHKVKIYIGGKLYPMPINLDTVNSFLNENFTAETLSQYFERQKKKYDEITNVKEVVESQIGTLFYDNFFKNYTQKQWGVAPEELPPEIVSRIPIRSNRDDRYFTVKYQGIPVNGYTEMIKKILDHTNIKIMLNTEFEEIKSQITYSKLYYSGSIDEFYNFKLGKLPYRCVKFKFERYEKEWYQSAGVINYPNDYEYTRITEFKHFLPHYTHATVIAKEYPSWNGDSSYPIPTGQNRDLYHKYQALSKDDSIAFIGRLGEYQYYSMDQIVDKILNMSL</sequence>
<dbReference type="EC" id="5.4.99.9" evidence="7"/>
<dbReference type="Proteomes" id="UP001299546">
    <property type="component" value="Unassembled WGS sequence"/>
</dbReference>
<name>A0ABS8DDL5_9FIRM</name>
<dbReference type="SUPFAM" id="SSF51971">
    <property type="entry name" value="Nucleotide-binding domain"/>
    <property type="match status" value="1"/>
</dbReference>
<evidence type="ECO:0000256" key="4">
    <source>
        <dbReference type="ARBA" id="ARBA00022827"/>
    </source>
</evidence>
<dbReference type="Gene3D" id="3.40.50.720">
    <property type="entry name" value="NAD(P)-binding Rossmann-like Domain"/>
    <property type="match status" value="3"/>
</dbReference>
<keyword evidence="4" id="KW-0274">FAD</keyword>
<comment type="cofactor">
    <cofactor evidence="1">
        <name>FAD</name>
        <dbReference type="ChEBI" id="CHEBI:57692"/>
    </cofactor>
</comment>
<evidence type="ECO:0000256" key="5">
    <source>
        <dbReference type="ARBA" id="ARBA00023235"/>
    </source>
</evidence>
<dbReference type="InterPro" id="IPR015899">
    <property type="entry name" value="UDP-GalPyranose_mutase_C"/>
</dbReference>
<keyword evidence="8" id="KW-1185">Reference proteome</keyword>
<dbReference type="SUPFAM" id="SSF54373">
    <property type="entry name" value="FAD-linked reductases, C-terminal domain"/>
    <property type="match status" value="1"/>
</dbReference>
<dbReference type="PANTHER" id="PTHR21197">
    <property type="entry name" value="UDP-GALACTOPYRANOSE MUTASE"/>
    <property type="match status" value="1"/>
</dbReference>
<dbReference type="GO" id="GO:0008767">
    <property type="term" value="F:UDP-galactopyranose mutase activity"/>
    <property type="evidence" value="ECO:0007669"/>
    <property type="project" value="UniProtKB-EC"/>
</dbReference>
<comment type="similarity">
    <text evidence="2">Belongs to the UDP-galactopyranose/dTDP-fucopyranose mutase family.</text>
</comment>
<dbReference type="NCBIfam" id="TIGR00031">
    <property type="entry name" value="UDP-GALP_mutase"/>
    <property type="match status" value="1"/>
</dbReference>
<proteinExistence type="inferred from homology"/>
<evidence type="ECO:0000256" key="2">
    <source>
        <dbReference type="ARBA" id="ARBA00009321"/>
    </source>
</evidence>
<dbReference type="InterPro" id="IPR004379">
    <property type="entry name" value="UDP-GALP_mutase"/>
</dbReference>
<evidence type="ECO:0000256" key="3">
    <source>
        <dbReference type="ARBA" id="ARBA00022630"/>
    </source>
</evidence>
<dbReference type="EMBL" id="JAJCIS010000002">
    <property type="protein sequence ID" value="MCB7386503.1"/>
    <property type="molecule type" value="Genomic_DNA"/>
</dbReference>
<dbReference type="Pfam" id="PF03275">
    <property type="entry name" value="GLF"/>
    <property type="match status" value="1"/>
</dbReference>
<gene>
    <name evidence="7" type="primary">glf</name>
    <name evidence="7" type="ORF">LIZ65_04310</name>
</gene>
<reference evidence="7 8" key="1">
    <citation type="submission" date="2021-10" db="EMBL/GenBank/DDBJ databases">
        <title>Collection of gut derived symbiotic bacterial strains cultured from healthy donors.</title>
        <authorList>
            <person name="Lin H."/>
            <person name="Littmann E."/>
            <person name="Kohout C."/>
            <person name="Pamer E.G."/>
        </authorList>
    </citation>
    <scope>NUCLEOTIDE SEQUENCE [LARGE SCALE GENOMIC DNA]</scope>
    <source>
        <strain evidence="7 8">DFI.1.165</strain>
    </source>
</reference>